<keyword evidence="2" id="KW-1185">Reference proteome</keyword>
<evidence type="ECO:0000313" key="1">
    <source>
        <dbReference type="EMBL" id="KAF8784985.1"/>
    </source>
</evidence>
<reference evidence="1" key="1">
    <citation type="journal article" date="2020" name="bioRxiv">
        <title>Chromosome-level reference genome of the European wasp spider Argiope bruennichi: a resource for studies on range expansion and evolutionary adaptation.</title>
        <authorList>
            <person name="Sheffer M.M."/>
            <person name="Hoppe A."/>
            <person name="Krehenwinkel H."/>
            <person name="Uhl G."/>
            <person name="Kuss A.W."/>
            <person name="Jensen L."/>
            <person name="Jensen C."/>
            <person name="Gillespie R.G."/>
            <person name="Hoff K.J."/>
            <person name="Prost S."/>
        </authorList>
    </citation>
    <scope>NUCLEOTIDE SEQUENCE</scope>
</reference>
<name>A0A8T0F3X0_ARGBR</name>
<reference evidence="1" key="2">
    <citation type="submission" date="2020-06" db="EMBL/GenBank/DDBJ databases">
        <authorList>
            <person name="Sheffer M."/>
        </authorList>
    </citation>
    <scope>NUCLEOTIDE SEQUENCE</scope>
</reference>
<dbReference type="AlphaFoldDB" id="A0A8T0F3X0"/>
<organism evidence="1 2">
    <name type="scientific">Argiope bruennichi</name>
    <name type="common">Wasp spider</name>
    <name type="synonym">Aranea bruennichi</name>
    <dbReference type="NCBI Taxonomy" id="94029"/>
    <lineage>
        <taxon>Eukaryota</taxon>
        <taxon>Metazoa</taxon>
        <taxon>Ecdysozoa</taxon>
        <taxon>Arthropoda</taxon>
        <taxon>Chelicerata</taxon>
        <taxon>Arachnida</taxon>
        <taxon>Araneae</taxon>
        <taxon>Araneomorphae</taxon>
        <taxon>Entelegynae</taxon>
        <taxon>Araneoidea</taxon>
        <taxon>Araneidae</taxon>
        <taxon>Argiope</taxon>
    </lineage>
</organism>
<protein>
    <submittedName>
        <fullName evidence="1">Uncharacterized protein</fullName>
    </submittedName>
</protein>
<sequence length="459" mass="52829">MAEGGSSVNPESSSSGITKMLVPDVLPVKNYRLAPGSCDSMLVDNSDFFDLMVERHTSQKAGKVRGKRHDISYTDLTRYTLDDIGPRMREFASVDEKGRIEFDLEKYAKKKYEPEKKEFRIRPILSEVPHHNLVERRYSSCFKTFMVFKDSENATTDKAQESERTTKCGYEKTNELSNRKAKLRMVYKRMFKPESKTKEDVDTSCKISTDNLKPDENLGLNLFRLVAVPSLCEKLCSPKFVDGAFAEDEDDVDIIEERVEFISERIQLNIAKQAVCANFDLFAFHLRHDLAINSMIPSIIDFIASDTSCRYPYQAIHLILALLDHPYRKIQFNFEPGSTYGKEQMAEYLINCLQRTCIWKDFAPSILDLCTEAIIRFAELHKSYLVLIVAGFDELLNMHEGEDAYHIFSMILNIITSLGITMIEACLPEYFEKIHAVLKTIHMIQKLFVFKFLKTVKLL</sequence>
<evidence type="ECO:0000313" key="2">
    <source>
        <dbReference type="Proteomes" id="UP000807504"/>
    </source>
</evidence>
<comment type="caution">
    <text evidence="1">The sequence shown here is derived from an EMBL/GenBank/DDBJ whole genome shotgun (WGS) entry which is preliminary data.</text>
</comment>
<dbReference type="Proteomes" id="UP000807504">
    <property type="component" value="Unassembled WGS sequence"/>
</dbReference>
<proteinExistence type="predicted"/>
<dbReference type="EMBL" id="JABXBU010000030">
    <property type="protein sequence ID" value="KAF8784985.1"/>
    <property type="molecule type" value="Genomic_DNA"/>
</dbReference>
<accession>A0A8T0F3X0</accession>
<gene>
    <name evidence="1" type="ORF">HNY73_010587</name>
</gene>